<keyword evidence="4" id="KW-1185">Reference proteome</keyword>
<evidence type="ECO:0000256" key="2">
    <source>
        <dbReference type="SAM" id="Phobius"/>
    </source>
</evidence>
<evidence type="ECO:0000256" key="1">
    <source>
        <dbReference type="ARBA" id="ARBA00010894"/>
    </source>
</evidence>
<comment type="similarity">
    <text evidence="1">Belongs to the YggT family.</text>
</comment>
<dbReference type="Pfam" id="PF02325">
    <property type="entry name" value="CCB3_YggT"/>
    <property type="match status" value="1"/>
</dbReference>
<dbReference type="KEGG" id="vai:BU251_00270"/>
<evidence type="ECO:0000313" key="4">
    <source>
        <dbReference type="Proteomes" id="UP000287243"/>
    </source>
</evidence>
<dbReference type="PANTHER" id="PTHR33219">
    <property type="entry name" value="YLMG HOMOLOG PROTEIN 2, CHLOROPLASTIC"/>
    <property type="match status" value="1"/>
</dbReference>
<keyword evidence="2" id="KW-0812">Transmembrane</keyword>
<dbReference type="Proteomes" id="UP000287243">
    <property type="component" value="Chromosome"/>
</dbReference>
<dbReference type="AlphaFoldDB" id="A0A410P294"/>
<dbReference type="InterPro" id="IPR003425">
    <property type="entry name" value="CCB3/YggT"/>
</dbReference>
<gene>
    <name evidence="3" type="ORF">BU251_00270</name>
</gene>
<evidence type="ECO:0008006" key="5">
    <source>
        <dbReference type="Google" id="ProtNLM"/>
    </source>
</evidence>
<keyword evidence="2" id="KW-1133">Transmembrane helix</keyword>
<proteinExistence type="inferred from homology"/>
<accession>A0A410P294</accession>
<evidence type="ECO:0000313" key="3">
    <source>
        <dbReference type="EMBL" id="QAT16283.1"/>
    </source>
</evidence>
<organism evidence="3 4">
    <name type="scientific">Velamenicoccus archaeovorus</name>
    <dbReference type="NCBI Taxonomy" id="1930593"/>
    <lineage>
        <taxon>Bacteria</taxon>
        <taxon>Pseudomonadati</taxon>
        <taxon>Candidatus Omnitrophota</taxon>
        <taxon>Candidatus Velamenicoccus</taxon>
    </lineage>
</organism>
<feature type="transmembrane region" description="Helical" evidence="2">
    <location>
        <begin position="72"/>
        <end position="93"/>
    </location>
</feature>
<keyword evidence="2" id="KW-0472">Membrane</keyword>
<name>A0A410P294_VELA1</name>
<dbReference type="GO" id="GO:0016020">
    <property type="term" value="C:membrane"/>
    <property type="evidence" value="ECO:0007669"/>
    <property type="project" value="InterPro"/>
</dbReference>
<dbReference type="EMBL" id="CP019384">
    <property type="protein sequence ID" value="QAT16283.1"/>
    <property type="molecule type" value="Genomic_DNA"/>
</dbReference>
<protein>
    <recommendedName>
        <fullName evidence="5">YggT family protein</fullName>
    </recommendedName>
</protein>
<dbReference type="RefSeq" id="WP_128698918.1">
    <property type="nucleotide sequence ID" value="NZ_CP019384.1"/>
</dbReference>
<dbReference type="PANTHER" id="PTHR33219:SF14">
    <property type="entry name" value="PROTEIN COFACTOR ASSEMBLY OF COMPLEX C SUBUNIT B CCB3, CHLOROPLASTIC-RELATED"/>
    <property type="match status" value="1"/>
</dbReference>
<sequence length="101" mass="11506">MFAVSNLLSAAAQVLDMALTAYYWIIIVRALISWVSPDPFNPIVQFLQTVTEPVLAPIRRILPPMFRFGIDISPVIAIFLVIFLKSFLVRTLFDLSLRLRL</sequence>
<feature type="transmembrane region" description="Helical" evidence="2">
    <location>
        <begin position="7"/>
        <end position="32"/>
    </location>
</feature>
<reference evidence="3 4" key="1">
    <citation type="submission" date="2017-01" db="EMBL/GenBank/DDBJ databases">
        <title>First insights into the biology of 'candidatus Vampirococcus archaeovorus'.</title>
        <authorList>
            <person name="Kizina J."/>
            <person name="Jordan S."/>
            <person name="Stueber K."/>
            <person name="Reinhardt R."/>
            <person name="Harder J."/>
        </authorList>
    </citation>
    <scope>NUCLEOTIDE SEQUENCE [LARGE SCALE GENOMIC DNA]</scope>
    <source>
        <strain evidence="3 4">LiM</strain>
    </source>
</reference>
<dbReference type="OrthoDB" id="47652at2"/>